<evidence type="ECO:0008006" key="4">
    <source>
        <dbReference type="Google" id="ProtNLM"/>
    </source>
</evidence>
<dbReference type="EMBL" id="RQGN01000038">
    <property type="protein sequence ID" value="TGM04837.1"/>
    <property type="molecule type" value="Genomic_DNA"/>
</dbReference>
<proteinExistence type="predicted"/>
<keyword evidence="1" id="KW-1133">Transmembrane helix</keyword>
<keyword evidence="1" id="KW-0812">Transmembrane</keyword>
<evidence type="ECO:0000313" key="3">
    <source>
        <dbReference type="Proteomes" id="UP000298429"/>
    </source>
</evidence>
<evidence type="ECO:0000313" key="2">
    <source>
        <dbReference type="EMBL" id="TGM04837.1"/>
    </source>
</evidence>
<comment type="caution">
    <text evidence="2">The sequence shown here is derived from an EMBL/GenBank/DDBJ whole genome shotgun (WGS) entry which is preliminary data.</text>
</comment>
<dbReference type="OrthoDB" id="339804at2"/>
<feature type="transmembrane region" description="Helical" evidence="1">
    <location>
        <begin position="25"/>
        <end position="47"/>
    </location>
</feature>
<dbReference type="AlphaFoldDB" id="A0A5F2BHG6"/>
<sequence>MKSNLNEKLKNVFRFLERTQTHKILTYYFAVFLQRLRLTLIFPAYLYGMNKLAVKTWIHKIKFRTEVPGHLMVLHYNQNAVKNPAVFVKQIEESVVKPFRRLHKVNPAVLILPFGSTFQAGSYKGFVRSLDRDQKRELVQAIHELKNENQIEIITQELAA</sequence>
<dbReference type="RefSeq" id="WP_135670397.1">
    <property type="nucleotide sequence ID" value="NZ_RQGN01000038.1"/>
</dbReference>
<evidence type="ECO:0000256" key="1">
    <source>
        <dbReference type="SAM" id="Phobius"/>
    </source>
</evidence>
<organism evidence="2 3">
    <name type="scientific">Leptospira barantonii</name>
    <dbReference type="NCBI Taxonomy" id="2023184"/>
    <lineage>
        <taxon>Bacteria</taxon>
        <taxon>Pseudomonadati</taxon>
        <taxon>Spirochaetota</taxon>
        <taxon>Spirochaetia</taxon>
        <taxon>Leptospirales</taxon>
        <taxon>Leptospiraceae</taxon>
        <taxon>Leptospira</taxon>
    </lineage>
</organism>
<accession>A0A5F2BHG6</accession>
<reference evidence="2 3" key="1">
    <citation type="journal article" date="2019" name="PLoS Negl. Trop. Dis.">
        <title>Revisiting the worldwide diversity of Leptospira species in the environment.</title>
        <authorList>
            <person name="Vincent A.T."/>
            <person name="Schiettekatte O."/>
            <person name="Bourhy P."/>
            <person name="Veyrier F.J."/>
            <person name="Picardeau M."/>
        </authorList>
    </citation>
    <scope>NUCLEOTIDE SEQUENCE [LARGE SCALE GENOMIC DNA]</scope>
    <source>
        <strain evidence="2 3">201702444</strain>
    </source>
</reference>
<name>A0A5F2BHG6_9LEPT</name>
<dbReference type="Proteomes" id="UP000298429">
    <property type="component" value="Unassembled WGS sequence"/>
</dbReference>
<gene>
    <name evidence="2" type="ORF">EHQ76_07270</name>
</gene>
<keyword evidence="1" id="KW-0472">Membrane</keyword>
<protein>
    <recommendedName>
        <fullName evidence="4">Acyltransferase</fullName>
    </recommendedName>
</protein>